<reference evidence="1" key="1">
    <citation type="submission" date="2019-02" db="EMBL/GenBank/DDBJ databases">
        <authorList>
            <person name="Bachy C."/>
            <person name="Yung C.-M."/>
            <person name="Roux S."/>
            <person name="Sullivan M.B."/>
            <person name="Worden A.Z."/>
        </authorList>
    </citation>
    <scope>NUCLEOTIDE SEQUENCE</scope>
    <source>
        <strain evidence="1">BII-V2</strain>
    </source>
</reference>
<dbReference type="EMBL" id="MK522038">
    <property type="protein sequence ID" value="QOR60372.1"/>
    <property type="molecule type" value="Genomic_DNA"/>
</dbReference>
<proteinExistence type="predicted"/>
<protein>
    <submittedName>
        <fullName evidence="1">Uncharacterized protein</fullName>
    </submittedName>
</protein>
<name>A0A7S6NY98_9PHYC</name>
<sequence length="212" mass="25569">MNVVSLSKSLNFNEKYETRRNKIRKNVYDQLYNNRSVLDKNVHDNPRLRYRFSEAIEEAHEKCANDSTDECFSAWEEVDELEDSMMRFGLNVFPDYYMRYGSLIRRNFKLRWNVRNIEDHHVIPLQFRHHPLFEKVNYDLQNSDNLIMLPREIGKLRKNRITHNGPHPKYNAFVGTILDSMVHMKNPEPEFKEFVSFLKIGCRFRPQDIPWN</sequence>
<accession>A0A7S6NY98</accession>
<organism evidence="1">
    <name type="scientific">Bathycoccus sp. RCC716 virus 2</name>
    <dbReference type="NCBI Taxonomy" id="2530039"/>
    <lineage>
        <taxon>Viruses</taxon>
        <taxon>Varidnaviria</taxon>
        <taxon>Bamfordvirae</taxon>
        <taxon>Nucleocytoviricota</taxon>
        <taxon>Megaviricetes</taxon>
        <taxon>Algavirales</taxon>
        <taxon>Phycodnaviridae</taxon>
        <taxon>Prasinovirus</taxon>
    </lineage>
</organism>
<dbReference type="InterPro" id="IPR032871">
    <property type="entry name" value="AHH_dom_containing"/>
</dbReference>
<dbReference type="Pfam" id="PF14412">
    <property type="entry name" value="AHH"/>
    <property type="match status" value="1"/>
</dbReference>
<evidence type="ECO:0000313" key="1">
    <source>
        <dbReference type="EMBL" id="QOR60372.1"/>
    </source>
</evidence>